<gene>
    <name evidence="3" type="ordered locus">Swit_2015</name>
</gene>
<dbReference type="AlphaFoldDB" id="A0A9J9LDQ6"/>
<dbReference type="InterPro" id="IPR002878">
    <property type="entry name" value="ChsH2_C"/>
</dbReference>
<evidence type="ECO:0000259" key="2">
    <source>
        <dbReference type="Pfam" id="PF12172"/>
    </source>
</evidence>
<evidence type="ECO:0000259" key="1">
    <source>
        <dbReference type="Pfam" id="PF01796"/>
    </source>
</evidence>
<dbReference type="PANTHER" id="PTHR34075">
    <property type="entry name" value="BLR3430 PROTEIN"/>
    <property type="match status" value="1"/>
</dbReference>
<dbReference type="EMBL" id="CP000699">
    <property type="protein sequence ID" value="ABQ68374.1"/>
    <property type="molecule type" value="Genomic_DNA"/>
</dbReference>
<dbReference type="Pfam" id="PF12172">
    <property type="entry name" value="zf-ChsH2"/>
    <property type="match status" value="1"/>
</dbReference>
<evidence type="ECO:0008006" key="5">
    <source>
        <dbReference type="Google" id="ProtNLM"/>
    </source>
</evidence>
<organism evidence="3 4">
    <name type="scientific">Rhizorhabdus wittichii (strain DSM 6014 / CCUG 31198 / JCM 15750 / NBRC 105917 / EY 4224 / RW1)</name>
    <name type="common">Sphingomonas wittichii</name>
    <dbReference type="NCBI Taxonomy" id="392499"/>
    <lineage>
        <taxon>Bacteria</taxon>
        <taxon>Pseudomonadati</taxon>
        <taxon>Pseudomonadota</taxon>
        <taxon>Alphaproteobacteria</taxon>
        <taxon>Sphingomonadales</taxon>
        <taxon>Sphingomonadaceae</taxon>
        <taxon>Rhizorhabdus</taxon>
    </lineage>
</organism>
<dbReference type="SUPFAM" id="SSF50249">
    <property type="entry name" value="Nucleic acid-binding proteins"/>
    <property type="match status" value="1"/>
</dbReference>
<accession>A0A9J9LDQ6</accession>
<keyword evidence="4" id="KW-1185">Reference proteome</keyword>
<proteinExistence type="predicted"/>
<name>A0A9J9LDQ6_RHIWR</name>
<dbReference type="Pfam" id="PF01796">
    <property type="entry name" value="OB_ChsH2_C"/>
    <property type="match status" value="1"/>
</dbReference>
<evidence type="ECO:0000313" key="4">
    <source>
        <dbReference type="Proteomes" id="UP000001989"/>
    </source>
</evidence>
<dbReference type="InterPro" id="IPR022002">
    <property type="entry name" value="ChsH2_Znr"/>
</dbReference>
<reference evidence="3 4" key="1">
    <citation type="journal article" date="2010" name="J. Bacteriol.">
        <title>Genome sequence of the dioxin-mineralizing bacterium Sphingomonas wittichii RW1.</title>
        <authorList>
            <person name="Miller T.R."/>
            <person name="Delcher A.L."/>
            <person name="Salzberg S.L."/>
            <person name="Saunders E."/>
            <person name="Detter J.C."/>
            <person name="Halden R.U."/>
        </authorList>
    </citation>
    <scope>NUCLEOTIDE SEQUENCE [LARGE SCALE GENOMIC DNA]</scope>
    <source>
        <strain evidence="4">DSM 6014 / CCUG 31198 / JCM 15750 / NBRC 105917 / EY 4224 / RW1</strain>
    </source>
</reference>
<evidence type="ECO:0000313" key="3">
    <source>
        <dbReference type="EMBL" id="ABQ68374.1"/>
    </source>
</evidence>
<dbReference type="Gene3D" id="6.10.30.10">
    <property type="match status" value="1"/>
</dbReference>
<dbReference type="KEGG" id="swi:Swit_2015"/>
<dbReference type="InterPro" id="IPR052513">
    <property type="entry name" value="Thioester_dehydratase-like"/>
</dbReference>
<feature type="domain" description="ChsH2 C-terminal OB-fold" evidence="1">
    <location>
        <begin position="60"/>
        <end position="120"/>
    </location>
</feature>
<dbReference type="InterPro" id="IPR012340">
    <property type="entry name" value="NA-bd_OB-fold"/>
</dbReference>
<protein>
    <recommendedName>
        <fullName evidence="5">DNA-binding protein</fullName>
    </recommendedName>
</protein>
<sequence>MAEAKGPATKPVSNRDFDFFYQGLADGALLVQQCDGCGALRCPPGPSCPECRSFAWTALPLGGTGRIFSYTVHHHPPLAGFATPLPVALVEMDEAIRMVGPMDDTAPDRLRIGARIATRFVERDGVAGFRFVLADA</sequence>
<dbReference type="Proteomes" id="UP000001989">
    <property type="component" value="Chromosome"/>
</dbReference>
<feature type="domain" description="ChsH2 rubredoxin-like zinc ribbon" evidence="2">
    <location>
        <begin position="22"/>
        <end position="56"/>
    </location>
</feature>
<dbReference type="OrthoDB" id="7210118at2"/>
<dbReference type="PANTHER" id="PTHR34075:SF5">
    <property type="entry name" value="BLR3430 PROTEIN"/>
    <property type="match status" value="1"/>
</dbReference>